<organism evidence="3 4">
    <name type="scientific">Streptomyces hokutonensis</name>
    <dbReference type="NCBI Taxonomy" id="1306990"/>
    <lineage>
        <taxon>Bacteria</taxon>
        <taxon>Bacillati</taxon>
        <taxon>Actinomycetota</taxon>
        <taxon>Actinomycetes</taxon>
        <taxon>Kitasatosporales</taxon>
        <taxon>Streptomycetaceae</taxon>
        <taxon>Streptomyces</taxon>
    </lineage>
</organism>
<evidence type="ECO:0000313" key="4">
    <source>
        <dbReference type="Proteomes" id="UP001601303"/>
    </source>
</evidence>
<sequence>MQFGVVLGEHLNRPVDLRGVRLRDDAILLARASLSVAGGERVLLLVVRVYEGPTAAGELERLFAPVVGTSASEVPSGPLSSEDERDARTLLDSAKGEVPALRLRDELVGELNGVDLPMGLSPEQLFTYAVELNVQSDGLPPAVLLVEHAALLAETTDRRTDLADWAREWARRAGLSDALERRRVRRAAAAYNPGIPRCLVVAVEPARDGSDEIVVRPWLNTAPGRWNPQPGEPETTTIDGLGPAVERTLRQGAWLWTAQQESSLTGREQAPPPYVEFVLPYDLLNHDVSGLKFRTGDGRPLPLALKYAVHLRSLERMRTADVRIRQQWLARWRALSEQGVVVHGWREPDADRLDEWETVLAGESRHTAVVMDAPGSASPLAALKAAIAEGIGLALWDRRGVFIEERREVVTAVFASVPTPTQIPLAIHRLRLRAELNNTDGPHLLGRHIAFFWDDPNRLVDFHDFDQDDLASEEAPA</sequence>
<keyword evidence="4" id="KW-1185">Reference proteome</keyword>
<dbReference type="InterPro" id="IPR045555">
    <property type="entry name" value="VMAP-M0"/>
</dbReference>
<evidence type="ECO:0000313" key="3">
    <source>
        <dbReference type="EMBL" id="MFE9605943.1"/>
    </source>
</evidence>
<evidence type="ECO:0000259" key="2">
    <source>
        <dbReference type="Pfam" id="PF20028"/>
    </source>
</evidence>
<dbReference type="InterPro" id="IPR045450">
    <property type="entry name" value="VMAP_C"/>
</dbReference>
<gene>
    <name evidence="3" type="ORF">ACFYNQ_46345</name>
</gene>
<dbReference type="EMBL" id="JBIAHM010000022">
    <property type="protein sequence ID" value="MFE9605943.1"/>
    <property type="molecule type" value="Genomic_DNA"/>
</dbReference>
<proteinExistence type="predicted"/>
<feature type="domain" description="vWA-MoxR associated protein C-terminal" evidence="2">
    <location>
        <begin position="214"/>
        <end position="456"/>
    </location>
</feature>
<reference evidence="3 4" key="1">
    <citation type="submission" date="2024-10" db="EMBL/GenBank/DDBJ databases">
        <title>The Natural Products Discovery Center: Release of the First 8490 Sequenced Strains for Exploring Actinobacteria Biosynthetic Diversity.</title>
        <authorList>
            <person name="Kalkreuter E."/>
            <person name="Kautsar S.A."/>
            <person name="Yang D."/>
            <person name="Bader C.D."/>
            <person name="Teijaro C.N."/>
            <person name="Fluegel L."/>
            <person name="Davis C.M."/>
            <person name="Simpson J.R."/>
            <person name="Lauterbach L."/>
            <person name="Steele A.D."/>
            <person name="Gui C."/>
            <person name="Meng S."/>
            <person name="Li G."/>
            <person name="Viehrig K."/>
            <person name="Ye F."/>
            <person name="Su P."/>
            <person name="Kiefer A.F."/>
            <person name="Nichols A."/>
            <person name="Cepeda A.J."/>
            <person name="Yan W."/>
            <person name="Fan B."/>
            <person name="Jiang Y."/>
            <person name="Adhikari A."/>
            <person name="Zheng C.-J."/>
            <person name="Schuster L."/>
            <person name="Cowan T.M."/>
            <person name="Smanski M.J."/>
            <person name="Chevrette M.G."/>
            <person name="De Carvalho L.P.S."/>
            <person name="Shen B."/>
        </authorList>
    </citation>
    <scope>NUCLEOTIDE SEQUENCE [LARGE SCALE GENOMIC DNA]</scope>
    <source>
        <strain evidence="3 4">NPDC006488</strain>
    </source>
</reference>
<comment type="caution">
    <text evidence="3">The sequence shown here is derived from an EMBL/GenBank/DDBJ whole genome shotgun (WGS) entry which is preliminary data.</text>
</comment>
<protein>
    <submittedName>
        <fullName evidence="3">Uncharacterized protein</fullName>
    </submittedName>
</protein>
<dbReference type="Pfam" id="PF20028">
    <property type="entry name" value="VMAP-C"/>
    <property type="match status" value="1"/>
</dbReference>
<name>A0ABW6MIG2_9ACTN</name>
<dbReference type="Pfam" id="PF19916">
    <property type="entry name" value="VMAP-M0"/>
    <property type="match status" value="1"/>
</dbReference>
<dbReference type="Proteomes" id="UP001601303">
    <property type="component" value="Unassembled WGS sequence"/>
</dbReference>
<evidence type="ECO:0000259" key="1">
    <source>
        <dbReference type="Pfam" id="PF19916"/>
    </source>
</evidence>
<accession>A0ABW6MIG2</accession>
<dbReference type="RefSeq" id="WP_388114738.1">
    <property type="nucleotide sequence ID" value="NZ_JBIAHM010000022.1"/>
</dbReference>
<feature type="domain" description="vWA-MoxR associated protein middle region 0" evidence="1">
    <location>
        <begin position="80"/>
        <end position="183"/>
    </location>
</feature>